<comment type="caution">
    <text evidence="10">The sequence shown here is derived from an EMBL/GenBank/DDBJ whole genome shotgun (WGS) entry which is preliminary data.</text>
</comment>
<comment type="subunit">
    <text evidence="2">Monomer.</text>
</comment>
<dbReference type="Pfam" id="PF14508">
    <property type="entry name" value="GH97_N"/>
    <property type="match status" value="1"/>
</dbReference>
<dbReference type="Gene3D" id="2.60.40.1180">
    <property type="entry name" value="Golgi alpha-mannosidase II"/>
    <property type="match status" value="1"/>
</dbReference>
<dbReference type="Pfam" id="PF14509">
    <property type="entry name" value="GH97_C"/>
    <property type="match status" value="1"/>
</dbReference>
<dbReference type="PANTHER" id="PTHR35803">
    <property type="entry name" value="GLUCAN 1,4-ALPHA-GLUCOSIDASE SUSB-RELATED"/>
    <property type="match status" value="1"/>
</dbReference>
<dbReference type="InterPro" id="IPR014718">
    <property type="entry name" value="GH-type_carb-bd"/>
</dbReference>
<evidence type="ECO:0000313" key="11">
    <source>
        <dbReference type="Proteomes" id="UP001597010"/>
    </source>
</evidence>
<comment type="cofactor">
    <cofactor evidence="1">
        <name>Ca(2+)</name>
        <dbReference type="ChEBI" id="CHEBI:29108"/>
    </cofactor>
</comment>
<evidence type="ECO:0000259" key="7">
    <source>
        <dbReference type="Pfam" id="PF10566"/>
    </source>
</evidence>
<dbReference type="Gene3D" id="3.20.20.70">
    <property type="entry name" value="Aldolase class I"/>
    <property type="match status" value="1"/>
</dbReference>
<dbReference type="InterPro" id="IPR013780">
    <property type="entry name" value="Glyco_hydro_b"/>
</dbReference>
<sequence length="643" mass="71732">MIYCLKVFAAISLIIFFNGQAQAQQKASEWKVISPSGALQINLKLNNGALSYSVTDKGEVIVKPSKLGIESTTEKFSDHLSFANVLTRPVSEIYVLPTGKYSVYKAKANQASVTFTNSYSAKMTVDLRAYDDGIAFRYRFPDSAKTYTLVNESTEFAVPQASAWMQQYGNDPAYENVFKNGIPAGTAAPDSTGWAFPALFHTKDHWLFLSESNISPDNAGMHLQPMCSNGIYKIAFPLKGEGLGQGSSYPVAKAPFAMPWRVFIIGKNPSVVVQSALINHLSAPNTIGNIGWVKPGRSSWSWWSDHASSRNVTTLKRFVDLAANMKWEYSLVDANWNMLKDGGNIKDLIDYAKSKDVKLTFWYNSGGPHNNVGEQPRDIMFDSLKRKQELKKLHDWGVKAIKVDFFQSDKQNVMQLYQDILKDAAKEKIMVIFHGSTMPRGWARTYPNLLSMESVRGAENYGWSPEFAADAAVLNTIYVFTRNVAGSMDYTPVTFSDYQCCPHTTTNAHELALSVVFESGMMHFADSDSSYYKQSAEVKQFLSSVPNTWDDVKLLQGEPGKEAVLARRKGKDWYIAGINGETVAKNWQVFLSFLDVKKRYKAKLYVDGKSSREITYKELTAKTGDKVGVNVLPKGGFVLVLQP</sequence>
<keyword evidence="6" id="KW-0732">Signal</keyword>
<name>A0ABW3AS00_9SPHI</name>
<dbReference type="InterPro" id="IPR052720">
    <property type="entry name" value="Glycosyl_hydrolase_97"/>
</dbReference>
<evidence type="ECO:0000256" key="2">
    <source>
        <dbReference type="ARBA" id="ARBA00011245"/>
    </source>
</evidence>
<dbReference type="InterPro" id="IPR017853">
    <property type="entry name" value="GH"/>
</dbReference>
<feature type="chain" id="PRO_5046951145" evidence="6">
    <location>
        <begin position="24"/>
        <end position="643"/>
    </location>
</feature>
<evidence type="ECO:0000256" key="4">
    <source>
        <dbReference type="ARBA" id="ARBA00022837"/>
    </source>
</evidence>
<dbReference type="InterPro" id="IPR019563">
    <property type="entry name" value="GH97_catalytic"/>
</dbReference>
<dbReference type="Gene3D" id="2.70.98.10">
    <property type="match status" value="1"/>
</dbReference>
<keyword evidence="5" id="KW-0326">Glycosidase</keyword>
<feature type="domain" description="Glycosyl-hydrolase 97 catalytic" evidence="7">
    <location>
        <begin position="300"/>
        <end position="455"/>
    </location>
</feature>
<feature type="domain" description="Glycosyl-hydrolase 97 C-terminal oligomerisation" evidence="9">
    <location>
        <begin position="548"/>
        <end position="641"/>
    </location>
</feature>
<dbReference type="InterPro" id="IPR013785">
    <property type="entry name" value="Aldolase_TIM"/>
</dbReference>
<accession>A0ABW3AS00</accession>
<protein>
    <submittedName>
        <fullName evidence="10">Glycoside hydrolase family 97 catalytic domain-containing protein</fullName>
    </submittedName>
</protein>
<evidence type="ECO:0000256" key="1">
    <source>
        <dbReference type="ARBA" id="ARBA00001913"/>
    </source>
</evidence>
<dbReference type="InterPro" id="IPR029483">
    <property type="entry name" value="GH97_C"/>
</dbReference>
<proteinExistence type="predicted"/>
<evidence type="ECO:0000256" key="3">
    <source>
        <dbReference type="ARBA" id="ARBA00022801"/>
    </source>
</evidence>
<keyword evidence="11" id="KW-1185">Reference proteome</keyword>
<evidence type="ECO:0000313" key="10">
    <source>
        <dbReference type="EMBL" id="MFD0793807.1"/>
    </source>
</evidence>
<evidence type="ECO:0000259" key="9">
    <source>
        <dbReference type="Pfam" id="PF14509"/>
    </source>
</evidence>
<keyword evidence="3 10" id="KW-0378">Hydrolase</keyword>
<evidence type="ECO:0000259" key="8">
    <source>
        <dbReference type="Pfam" id="PF14508"/>
    </source>
</evidence>
<evidence type="ECO:0000256" key="6">
    <source>
        <dbReference type="SAM" id="SignalP"/>
    </source>
</evidence>
<evidence type="ECO:0000256" key="5">
    <source>
        <dbReference type="ARBA" id="ARBA00023295"/>
    </source>
</evidence>
<reference evidence="11" key="1">
    <citation type="journal article" date="2019" name="Int. J. Syst. Evol. Microbiol.">
        <title>The Global Catalogue of Microorganisms (GCM) 10K type strain sequencing project: providing services to taxonomists for standard genome sequencing and annotation.</title>
        <authorList>
            <consortium name="The Broad Institute Genomics Platform"/>
            <consortium name="The Broad Institute Genome Sequencing Center for Infectious Disease"/>
            <person name="Wu L."/>
            <person name="Ma J."/>
        </authorList>
    </citation>
    <scope>NUCLEOTIDE SEQUENCE [LARGE SCALE GENOMIC DNA]</scope>
    <source>
        <strain evidence="11">CCUG 61484</strain>
    </source>
</reference>
<dbReference type="SUPFAM" id="SSF51445">
    <property type="entry name" value="(Trans)glycosidases"/>
    <property type="match status" value="1"/>
</dbReference>
<feature type="domain" description="Glycosyl-hydrolase 97 N-terminal" evidence="8">
    <location>
        <begin position="32"/>
        <end position="284"/>
    </location>
</feature>
<dbReference type="Proteomes" id="UP001597010">
    <property type="component" value="Unassembled WGS sequence"/>
</dbReference>
<feature type="signal peptide" evidence="6">
    <location>
        <begin position="1"/>
        <end position="23"/>
    </location>
</feature>
<dbReference type="Pfam" id="PF10566">
    <property type="entry name" value="Glyco_hydro_97"/>
    <property type="match status" value="1"/>
</dbReference>
<dbReference type="GO" id="GO:0016787">
    <property type="term" value="F:hydrolase activity"/>
    <property type="evidence" value="ECO:0007669"/>
    <property type="project" value="UniProtKB-KW"/>
</dbReference>
<dbReference type="PANTHER" id="PTHR35803:SF2">
    <property type="entry name" value="RETAINING ALPHA-GALACTOSIDASE"/>
    <property type="match status" value="1"/>
</dbReference>
<dbReference type="EMBL" id="JBHTHZ010000005">
    <property type="protein sequence ID" value="MFD0793807.1"/>
    <property type="molecule type" value="Genomic_DNA"/>
</dbReference>
<keyword evidence="4" id="KW-0106">Calcium</keyword>
<gene>
    <name evidence="10" type="ORF">ACFQZX_09265</name>
</gene>
<dbReference type="RefSeq" id="WP_377114144.1">
    <property type="nucleotide sequence ID" value="NZ_JBHTHZ010000005.1"/>
</dbReference>
<dbReference type="InterPro" id="IPR029486">
    <property type="entry name" value="GH97_N"/>
</dbReference>
<organism evidence="10 11">
    <name type="scientific">Mucilaginibacter litoreus</name>
    <dbReference type="NCBI Taxonomy" id="1048221"/>
    <lineage>
        <taxon>Bacteria</taxon>
        <taxon>Pseudomonadati</taxon>
        <taxon>Bacteroidota</taxon>
        <taxon>Sphingobacteriia</taxon>
        <taxon>Sphingobacteriales</taxon>
        <taxon>Sphingobacteriaceae</taxon>
        <taxon>Mucilaginibacter</taxon>
    </lineage>
</organism>